<accession>A0A7X0PIN8</accession>
<reference evidence="1 2" key="1">
    <citation type="submission" date="2020-08" db="EMBL/GenBank/DDBJ databases">
        <title>Functional genomics of gut bacteria from endangered species of beetles.</title>
        <authorList>
            <person name="Carlos-Shanley C."/>
        </authorList>
    </citation>
    <scope>NUCLEOTIDE SEQUENCE [LARGE SCALE GENOMIC DNA]</scope>
    <source>
        <strain evidence="1 2">S00198</strain>
    </source>
</reference>
<evidence type="ECO:0000313" key="2">
    <source>
        <dbReference type="Proteomes" id="UP000575083"/>
    </source>
</evidence>
<protein>
    <submittedName>
        <fullName evidence="1">Uncharacterized protein</fullName>
    </submittedName>
</protein>
<evidence type="ECO:0000313" key="1">
    <source>
        <dbReference type="EMBL" id="MBB6562131.1"/>
    </source>
</evidence>
<comment type="caution">
    <text evidence="1">The sequence shown here is derived from an EMBL/GenBank/DDBJ whole genome shotgun (WGS) entry which is preliminary data.</text>
</comment>
<gene>
    <name evidence="1" type="ORF">HNP48_004840</name>
</gene>
<dbReference type="AlphaFoldDB" id="A0A7X0PIN8"/>
<organism evidence="1 2">
    <name type="scientific">Acidovorax soli</name>
    <dbReference type="NCBI Taxonomy" id="592050"/>
    <lineage>
        <taxon>Bacteria</taxon>
        <taxon>Pseudomonadati</taxon>
        <taxon>Pseudomonadota</taxon>
        <taxon>Betaproteobacteria</taxon>
        <taxon>Burkholderiales</taxon>
        <taxon>Comamonadaceae</taxon>
        <taxon>Acidovorax</taxon>
    </lineage>
</organism>
<keyword evidence="2" id="KW-1185">Reference proteome</keyword>
<proteinExistence type="predicted"/>
<dbReference type="EMBL" id="JACHLK010000011">
    <property type="protein sequence ID" value="MBB6562131.1"/>
    <property type="molecule type" value="Genomic_DNA"/>
</dbReference>
<sequence length="289" mass="31213">MMPIELPSFEAEWRPLRMETIPGSGEVITVAVLVKAASGQSAIRQSVQPAVFSSLFGPAAGKGVGTMVTASVISIQQQLDKGIPADQVMPPFGGFDFGLPRDCVARDFNEVFDVAVRLSSAFGQSAFGKQSEAADSSKQAFDDWAERVKLALLQRREVDAAQQALQAFNIRLKVAGRHLRFGVLKHSYAANFGVLRPGHIGADMRSLKLKVFDLQGLRREQVLPIDSAEVLVGCPAESALESFSHREVDSFHESIFYIESESKARGVKLIRCDTAQGAANHVASALLAA</sequence>
<dbReference type="Proteomes" id="UP000575083">
    <property type="component" value="Unassembled WGS sequence"/>
</dbReference>
<dbReference type="RefSeq" id="WP_221480325.1">
    <property type="nucleotide sequence ID" value="NZ_JACHLK010000011.1"/>
</dbReference>
<name>A0A7X0PIN8_9BURK</name>